<dbReference type="EMBL" id="BGPR01007161">
    <property type="protein sequence ID" value="GBN24738.1"/>
    <property type="molecule type" value="Genomic_DNA"/>
</dbReference>
<reference evidence="2 3" key="1">
    <citation type="journal article" date="2019" name="Sci. Rep.">
        <title>Orb-weaving spider Araneus ventricosus genome elucidates the spidroin gene catalogue.</title>
        <authorList>
            <person name="Kono N."/>
            <person name="Nakamura H."/>
            <person name="Ohtoshi R."/>
            <person name="Moran D.A.P."/>
            <person name="Shinohara A."/>
            <person name="Yoshida Y."/>
            <person name="Fujiwara M."/>
            <person name="Mori M."/>
            <person name="Tomita M."/>
            <person name="Arakawa K."/>
        </authorList>
    </citation>
    <scope>NUCLEOTIDE SEQUENCE [LARGE SCALE GENOMIC DNA]</scope>
</reference>
<gene>
    <name evidence="2" type="ORF">AVEN_255701_1</name>
</gene>
<evidence type="ECO:0000256" key="1">
    <source>
        <dbReference type="SAM" id="MobiDB-lite"/>
    </source>
</evidence>
<evidence type="ECO:0000313" key="3">
    <source>
        <dbReference type="Proteomes" id="UP000499080"/>
    </source>
</evidence>
<keyword evidence="3" id="KW-1185">Reference proteome</keyword>
<name>A0A4Y2MC89_ARAVE</name>
<sequence>MTSLGSSGIRLEGEEDDNLGTPPLSSMDFQAYQLLETEYLFDFLRTWSQICSMNPNNTKLPKGSTFEVNLVYCKDYIEGASEGVQQPCAFYVKNCIRRLIE</sequence>
<dbReference type="Proteomes" id="UP000499080">
    <property type="component" value="Unassembled WGS sequence"/>
</dbReference>
<protein>
    <submittedName>
        <fullName evidence="2">Uncharacterized protein</fullName>
    </submittedName>
</protein>
<dbReference type="AlphaFoldDB" id="A0A4Y2MC89"/>
<feature type="region of interest" description="Disordered" evidence="1">
    <location>
        <begin position="1"/>
        <end position="24"/>
    </location>
</feature>
<proteinExistence type="predicted"/>
<organism evidence="2 3">
    <name type="scientific">Araneus ventricosus</name>
    <name type="common">Orbweaver spider</name>
    <name type="synonym">Epeira ventricosa</name>
    <dbReference type="NCBI Taxonomy" id="182803"/>
    <lineage>
        <taxon>Eukaryota</taxon>
        <taxon>Metazoa</taxon>
        <taxon>Ecdysozoa</taxon>
        <taxon>Arthropoda</taxon>
        <taxon>Chelicerata</taxon>
        <taxon>Arachnida</taxon>
        <taxon>Araneae</taxon>
        <taxon>Araneomorphae</taxon>
        <taxon>Entelegynae</taxon>
        <taxon>Araneoidea</taxon>
        <taxon>Araneidae</taxon>
        <taxon>Araneus</taxon>
    </lineage>
</organism>
<comment type="caution">
    <text evidence="2">The sequence shown here is derived from an EMBL/GenBank/DDBJ whole genome shotgun (WGS) entry which is preliminary data.</text>
</comment>
<evidence type="ECO:0000313" key="2">
    <source>
        <dbReference type="EMBL" id="GBN24738.1"/>
    </source>
</evidence>
<accession>A0A4Y2MC89</accession>